<name>A0ACC2NIS1_9HYME</name>
<protein>
    <submittedName>
        <fullName evidence="1">Uncharacterized protein</fullName>
    </submittedName>
</protein>
<dbReference type="EMBL" id="CM056743">
    <property type="protein sequence ID" value="KAJ8670816.1"/>
    <property type="molecule type" value="Genomic_DNA"/>
</dbReference>
<keyword evidence="2" id="KW-1185">Reference proteome</keyword>
<reference evidence="1" key="1">
    <citation type="submission" date="2023-04" db="EMBL/GenBank/DDBJ databases">
        <title>A chromosome-level genome assembly of the parasitoid wasp Eretmocerus hayati.</title>
        <authorList>
            <person name="Zhong Y."/>
            <person name="Liu S."/>
            <person name="Liu Y."/>
        </authorList>
    </citation>
    <scope>NUCLEOTIDE SEQUENCE</scope>
    <source>
        <strain evidence="1">ZJU_SS_LIU_2023</strain>
    </source>
</reference>
<accession>A0ACC2NIS1</accession>
<evidence type="ECO:0000313" key="1">
    <source>
        <dbReference type="EMBL" id="KAJ8670816.1"/>
    </source>
</evidence>
<proteinExistence type="predicted"/>
<organism evidence="1 2">
    <name type="scientific">Eretmocerus hayati</name>
    <dbReference type="NCBI Taxonomy" id="131215"/>
    <lineage>
        <taxon>Eukaryota</taxon>
        <taxon>Metazoa</taxon>
        <taxon>Ecdysozoa</taxon>
        <taxon>Arthropoda</taxon>
        <taxon>Hexapoda</taxon>
        <taxon>Insecta</taxon>
        <taxon>Pterygota</taxon>
        <taxon>Neoptera</taxon>
        <taxon>Endopterygota</taxon>
        <taxon>Hymenoptera</taxon>
        <taxon>Apocrita</taxon>
        <taxon>Proctotrupomorpha</taxon>
        <taxon>Chalcidoidea</taxon>
        <taxon>Aphelinidae</taxon>
        <taxon>Aphelininae</taxon>
        <taxon>Eretmocerus</taxon>
    </lineage>
</organism>
<evidence type="ECO:0000313" key="2">
    <source>
        <dbReference type="Proteomes" id="UP001239111"/>
    </source>
</evidence>
<comment type="caution">
    <text evidence="1">The sequence shown here is derived from an EMBL/GenBank/DDBJ whole genome shotgun (WGS) entry which is preliminary data.</text>
</comment>
<gene>
    <name evidence="1" type="ORF">QAD02_002075</name>
</gene>
<dbReference type="Proteomes" id="UP001239111">
    <property type="component" value="Chromosome 3"/>
</dbReference>
<sequence length="252" mass="27482">MNFQAVPEKNESLMALNQNGSPTSSGRYSERCTPQEWSYTMIKTRPMDAPIMGYTDDLILLSSPEGLHGVEQQSRKRKLGDNEANGEENAEPSAKSRKNPGLPMKNSLPAKRKRHELATERSESTMTSAKRKSSGNPASNDITTVTGEVQKWTSIVASINSAEAHQGHTVESHASRGAMGRTNNSSTSTPEERRWLSGAPRGWWPTNIPQESSDDDSASTGYPQTASLDEEAAEPTSMSGRTTQRLDDGEKA</sequence>